<dbReference type="AlphaFoldDB" id="A0A3Q3WJR1"/>
<evidence type="ECO:0000256" key="2">
    <source>
        <dbReference type="SAM" id="Phobius"/>
    </source>
</evidence>
<feature type="region of interest" description="Disordered" evidence="1">
    <location>
        <begin position="1"/>
        <end position="60"/>
    </location>
</feature>
<feature type="compositionally biased region" description="Polar residues" evidence="1">
    <location>
        <begin position="1"/>
        <end position="10"/>
    </location>
</feature>
<proteinExistence type="predicted"/>
<evidence type="ECO:0000313" key="4">
    <source>
        <dbReference type="Proteomes" id="UP000261620"/>
    </source>
</evidence>
<reference evidence="3" key="2">
    <citation type="submission" date="2025-09" db="UniProtKB">
        <authorList>
            <consortium name="Ensembl"/>
        </authorList>
    </citation>
    <scope>IDENTIFICATION</scope>
</reference>
<keyword evidence="2" id="KW-1133">Transmembrane helix</keyword>
<keyword evidence="4" id="KW-1185">Reference proteome</keyword>
<feature type="transmembrane region" description="Helical" evidence="2">
    <location>
        <begin position="222"/>
        <end position="240"/>
    </location>
</feature>
<dbReference type="Pfam" id="PF17818">
    <property type="entry name" value="KCT2"/>
    <property type="match status" value="1"/>
</dbReference>
<dbReference type="InterPro" id="IPR037645">
    <property type="entry name" value="KCT2"/>
</dbReference>
<feature type="region of interest" description="Disordered" evidence="1">
    <location>
        <begin position="108"/>
        <end position="189"/>
    </location>
</feature>
<accession>A0A3Q3WJR1</accession>
<dbReference type="Proteomes" id="UP000261620">
    <property type="component" value="Unplaced"/>
</dbReference>
<feature type="compositionally biased region" description="Polar residues" evidence="1">
    <location>
        <begin position="153"/>
        <end position="162"/>
    </location>
</feature>
<dbReference type="STRING" id="94237.ENSMMOP00000017911"/>
<evidence type="ECO:0000256" key="1">
    <source>
        <dbReference type="SAM" id="MobiDB-lite"/>
    </source>
</evidence>
<evidence type="ECO:0000313" key="3">
    <source>
        <dbReference type="Ensembl" id="ENSMMOP00000017911.1"/>
    </source>
</evidence>
<reference evidence="3" key="1">
    <citation type="submission" date="2025-08" db="UniProtKB">
        <authorList>
            <consortium name="Ensembl"/>
        </authorList>
    </citation>
    <scope>IDENTIFICATION</scope>
</reference>
<dbReference type="PANTHER" id="PTHR16502:SF0">
    <property type="entry name" value="KERATINOCYTE-ASSOCIATED TRANSMEMBRANE PROTEIN 2"/>
    <property type="match status" value="1"/>
</dbReference>
<dbReference type="Ensembl" id="ENSMMOT00000018202.1">
    <property type="protein sequence ID" value="ENSMMOP00000017911.1"/>
    <property type="gene ID" value="ENSMMOG00000013593.1"/>
</dbReference>
<protein>
    <submittedName>
        <fullName evidence="3">Uncharacterized protein</fullName>
    </submittedName>
</protein>
<organism evidence="3 4">
    <name type="scientific">Mola mola</name>
    <name type="common">Ocean sunfish</name>
    <name type="synonym">Tetraodon mola</name>
    <dbReference type="NCBI Taxonomy" id="94237"/>
    <lineage>
        <taxon>Eukaryota</taxon>
        <taxon>Metazoa</taxon>
        <taxon>Chordata</taxon>
        <taxon>Craniata</taxon>
        <taxon>Vertebrata</taxon>
        <taxon>Euteleostomi</taxon>
        <taxon>Actinopterygii</taxon>
        <taxon>Neopterygii</taxon>
        <taxon>Teleostei</taxon>
        <taxon>Neoteleostei</taxon>
        <taxon>Acanthomorphata</taxon>
        <taxon>Eupercaria</taxon>
        <taxon>Tetraodontiformes</taxon>
        <taxon>Molidae</taxon>
        <taxon>Mola</taxon>
    </lineage>
</organism>
<dbReference type="PANTHER" id="PTHR16502">
    <property type="entry name" value="KERATINOCYTE-ASSOCIATED TRANSMEMBRANE PROTEIN 2"/>
    <property type="match status" value="1"/>
</dbReference>
<sequence length="289" mass="31954">SKPQNLTLTTLDKEADAKAPLSPKQSPATLDSSNHLPSLVRNFTPTAEDPKETLTTGNLSKTDVTHSNVILDIDTTVTAHSVDTNDSVSKKNTNTDVAIVDDLEKGKITDKSSAPQTIVSTQKAPPSSVKTAEPVKPATEEPETLDLDAKVSNGVNPSTVQYTDPDLLPTSERGQVSRNEGDYTDDDDSYVNEADLLPQDGLELTRYKGDDGYNTEDEDSHFFFHLVILAFLVAIAYITYHNKRKIFLLVQSRRWKEGLCSHNAVEYHRLDQNVNEAMPSLKMTKDYVF</sequence>
<feature type="compositionally biased region" description="Polar residues" evidence="1">
    <location>
        <begin position="23"/>
        <end position="45"/>
    </location>
</feature>
<keyword evidence="2" id="KW-0472">Membrane</keyword>
<keyword evidence="2" id="KW-0812">Transmembrane</keyword>
<name>A0A3Q3WJR1_MOLML</name>
<feature type="compositionally biased region" description="Polar residues" evidence="1">
    <location>
        <begin position="111"/>
        <end position="130"/>
    </location>
</feature>